<dbReference type="EMBL" id="JAQGEC010000017">
    <property type="protein sequence ID" value="MDR9891987.1"/>
    <property type="molecule type" value="Genomic_DNA"/>
</dbReference>
<organism evidence="1 2">
    <name type="scientific">Pseudenterobacter timonensis</name>
    <dbReference type="NCBI Taxonomy" id="1755099"/>
    <lineage>
        <taxon>Bacteria</taxon>
        <taxon>Pseudomonadati</taxon>
        <taxon>Pseudomonadota</taxon>
        <taxon>Gammaproteobacteria</taxon>
        <taxon>Enterobacterales</taxon>
        <taxon>Enterobacteriaceae</taxon>
        <taxon>Pseudenterobacter</taxon>
    </lineage>
</organism>
<evidence type="ECO:0000313" key="1">
    <source>
        <dbReference type="EMBL" id="MDR9891987.1"/>
    </source>
</evidence>
<accession>A0AAE4IWU9</accession>
<dbReference type="InterPro" id="IPR043129">
    <property type="entry name" value="ATPase_NBD"/>
</dbReference>
<dbReference type="Gene3D" id="3.30.420.40">
    <property type="match status" value="2"/>
</dbReference>
<dbReference type="PANTHER" id="PTHR18964">
    <property type="entry name" value="ROK (REPRESSOR, ORF, KINASE) FAMILY"/>
    <property type="match status" value="1"/>
</dbReference>
<dbReference type="InterPro" id="IPR000600">
    <property type="entry name" value="ROK"/>
</dbReference>
<evidence type="ECO:0000313" key="2">
    <source>
        <dbReference type="Proteomes" id="UP001248822"/>
    </source>
</evidence>
<gene>
    <name evidence="1" type="ORF">O7047_17355</name>
</gene>
<dbReference type="SUPFAM" id="SSF53067">
    <property type="entry name" value="Actin-like ATPase domain"/>
    <property type="match status" value="1"/>
</dbReference>
<dbReference type="Pfam" id="PF00480">
    <property type="entry name" value="ROK"/>
    <property type="match status" value="1"/>
</dbReference>
<protein>
    <submittedName>
        <fullName evidence="1">ROK family protein</fullName>
    </submittedName>
</protein>
<name>A0AAE4IWU9_9ENTR</name>
<dbReference type="AlphaFoldDB" id="A0AAE4IWU9"/>
<comment type="caution">
    <text evidence="1">The sequence shown here is derived from an EMBL/GenBank/DDBJ whole genome shotgun (WGS) entry which is preliminary data.</text>
</comment>
<sequence length="298" mass="32579">MQLFIGFDVGGTHIKHGVIDENGNELASGEYDTPEDEQSFRQQWQAVVEEHQQKHDIAAIGVSFPGHINPHTGQAAKAGSLAYLDNVNLHDLFGDLTDLPVTAENDANCAALGERWRGAGQDYDSFVCITIGTAIGGGIVVEGDLYRGSHYRAGEFGVIPVGPEGEGMHEVASTSALMKACRRALALPEEEMPDGEALFERMESDVHLREAIEKWAHMLSRGVYSVISMFDPQAVLIGGGISEQKKIYTLMDKYLQRFEEWEALKVPILPCKLGNQAGRLGAVWLAKQALKHGHRAPC</sequence>
<dbReference type="PANTHER" id="PTHR18964:SF165">
    <property type="entry name" value="BETA-GLUCOSIDE KINASE"/>
    <property type="match status" value="1"/>
</dbReference>
<proteinExistence type="predicted"/>
<reference evidence="1" key="1">
    <citation type="submission" date="2022-12" db="EMBL/GenBank/DDBJ databases">
        <title>NDM-1 containing novel ST 2018 Pseudenterobacter timonensis.</title>
        <authorList>
            <person name="Halder G."/>
            <person name="Mandal S."/>
            <person name="Dutta S."/>
        </authorList>
    </citation>
    <scope>NUCLEOTIDE SEQUENCE</scope>
    <source>
        <strain evidence="1">CNCI147</strain>
    </source>
</reference>
<dbReference type="Proteomes" id="UP001248822">
    <property type="component" value="Unassembled WGS sequence"/>
</dbReference>
<dbReference type="RefSeq" id="WP_310827138.1">
    <property type="nucleotide sequence ID" value="NZ_JAQGEC010000017.1"/>
</dbReference>